<evidence type="ECO:0000256" key="3">
    <source>
        <dbReference type="SAM" id="MobiDB-lite"/>
    </source>
</evidence>
<keyword evidence="4" id="KW-0472">Membrane</keyword>
<feature type="compositionally biased region" description="Acidic residues" evidence="3">
    <location>
        <begin position="205"/>
        <end position="218"/>
    </location>
</feature>
<dbReference type="InterPro" id="IPR043138">
    <property type="entry name" value="GGT_lsub"/>
</dbReference>
<dbReference type="SUPFAM" id="SSF56235">
    <property type="entry name" value="N-terminal nucleophile aminohydrolases (Ntn hydrolases)"/>
    <property type="match status" value="1"/>
</dbReference>
<dbReference type="Pfam" id="PF01019">
    <property type="entry name" value="G_glu_transpept"/>
    <property type="match status" value="1"/>
</dbReference>
<reference evidence="5" key="2">
    <citation type="submission" date="2021-03" db="UniProtKB">
        <authorList>
            <consortium name="EnsemblPlants"/>
        </authorList>
    </citation>
    <scope>IDENTIFICATION</scope>
</reference>
<feature type="binding site" evidence="2">
    <location>
        <begin position="347"/>
        <end position="348"/>
    </location>
    <ligand>
        <name>L-glutamate</name>
        <dbReference type="ChEBI" id="CHEBI:29985"/>
    </ligand>
</feature>
<feature type="binding site" evidence="2">
    <location>
        <begin position="295"/>
        <end position="297"/>
    </location>
    <ligand>
        <name>L-glutamate</name>
        <dbReference type="ChEBI" id="CHEBI:29985"/>
    </ligand>
</feature>
<proteinExistence type="predicted"/>
<reference evidence="5" key="1">
    <citation type="journal article" date="2017" name="Nature">
        <title>The genome of Chenopodium quinoa.</title>
        <authorList>
            <person name="Jarvis D.E."/>
            <person name="Ho Y.S."/>
            <person name="Lightfoot D.J."/>
            <person name="Schmoeckel S.M."/>
            <person name="Li B."/>
            <person name="Borm T.J.A."/>
            <person name="Ohyanagi H."/>
            <person name="Mineta K."/>
            <person name="Michell C.T."/>
            <person name="Saber N."/>
            <person name="Kharbatia N.M."/>
            <person name="Rupper R.R."/>
            <person name="Sharp A.R."/>
            <person name="Dally N."/>
            <person name="Boughton B.A."/>
            <person name="Woo Y.H."/>
            <person name="Gao G."/>
            <person name="Schijlen E.G.W.M."/>
            <person name="Guo X."/>
            <person name="Momin A.A."/>
            <person name="Negrao S."/>
            <person name="Al-Babili S."/>
            <person name="Gehring C."/>
            <person name="Roessner U."/>
            <person name="Jung C."/>
            <person name="Murphy K."/>
            <person name="Arold S.T."/>
            <person name="Gojobori T."/>
            <person name="van der Linden C.G."/>
            <person name="van Loo E.N."/>
            <person name="Jellen E.N."/>
            <person name="Maughan P.J."/>
            <person name="Tester M."/>
        </authorList>
    </citation>
    <scope>NUCLEOTIDE SEQUENCE [LARGE SCALE GENOMIC DNA]</scope>
    <source>
        <strain evidence="5">cv. PI 614886</strain>
    </source>
</reference>
<feature type="binding site" evidence="2">
    <location>
        <position position="369"/>
    </location>
    <ligand>
        <name>L-glutamate</name>
        <dbReference type="ChEBI" id="CHEBI:29985"/>
    </ligand>
</feature>
<feature type="binding site" evidence="2">
    <location>
        <position position="319"/>
    </location>
    <ligand>
        <name>L-glutamate</name>
        <dbReference type="ChEBI" id="CHEBI:29985"/>
    </ligand>
</feature>
<name>A0A803LUH3_CHEQI</name>
<dbReference type="Proteomes" id="UP000596660">
    <property type="component" value="Unplaced"/>
</dbReference>
<feature type="region of interest" description="Disordered" evidence="3">
    <location>
        <begin position="196"/>
        <end position="225"/>
    </location>
</feature>
<evidence type="ECO:0000313" key="5">
    <source>
        <dbReference type="EnsemblPlants" id="AUR62018867-RA:cds"/>
    </source>
</evidence>
<dbReference type="AlphaFoldDB" id="A0A803LUH3"/>
<dbReference type="Gene3D" id="1.10.246.130">
    <property type="match status" value="1"/>
</dbReference>
<feature type="transmembrane region" description="Helical" evidence="4">
    <location>
        <begin position="12"/>
        <end position="29"/>
    </location>
</feature>
<dbReference type="PRINTS" id="PR01210">
    <property type="entry name" value="GGTRANSPTASE"/>
</dbReference>
<sequence length="441" mass="48872">MLEDLEITRTRILRSCCLLVAMVGCGAAVPAASHLRSLLVLLSSPCRRFAAVLLFLPQATCGQAFAIFKTPEAAKKIVRKLDEECLILPNGRTSFPGSEVNILFPDLGEEASSSASWALVGVFKVLTFFGKKSSFPGHLVIDKLRNQMSRELREAVSTSHTSQPNNLEYEMALDWRMLQERSNAWWNTLHKIVAEPAGEDKTEEDRDSGEEDETEEDHESGVEMNFGDPAYVNITKYMSDMTSTSFAKEIWHKIYDNTTFPPEYYLSRWSQLQDNGTSHFYIVDAERNAVSVTTTVNYPFGGGVLSPSTGIVLHNEMGDFSTPAEVSPDSPPPDPANFIQPGKRPLSSMTPLIILKDDQLAGVIGGSGGMNIIPAVTQVFLNHFVLGMDPLTAVQNERVYHKLIPNVVLYENVIVIDGEHIELPHRKEDFLGEEGSQTATY</sequence>
<organism evidence="5 6">
    <name type="scientific">Chenopodium quinoa</name>
    <name type="common">Quinoa</name>
    <dbReference type="NCBI Taxonomy" id="63459"/>
    <lineage>
        <taxon>Eukaryota</taxon>
        <taxon>Viridiplantae</taxon>
        <taxon>Streptophyta</taxon>
        <taxon>Embryophyta</taxon>
        <taxon>Tracheophyta</taxon>
        <taxon>Spermatophyta</taxon>
        <taxon>Magnoliopsida</taxon>
        <taxon>eudicotyledons</taxon>
        <taxon>Gunneridae</taxon>
        <taxon>Pentapetalae</taxon>
        <taxon>Caryophyllales</taxon>
        <taxon>Chenopodiaceae</taxon>
        <taxon>Chenopodioideae</taxon>
        <taxon>Atripliceae</taxon>
        <taxon>Chenopodium</taxon>
    </lineage>
</organism>
<dbReference type="Gene3D" id="3.60.20.40">
    <property type="match status" value="1"/>
</dbReference>
<dbReference type="PANTHER" id="PTHR11686:SF9">
    <property type="entry name" value="RE13973P"/>
    <property type="match status" value="1"/>
</dbReference>
<dbReference type="GO" id="GO:0006751">
    <property type="term" value="P:glutathione catabolic process"/>
    <property type="evidence" value="ECO:0007669"/>
    <property type="project" value="InterPro"/>
</dbReference>
<evidence type="ECO:0000313" key="6">
    <source>
        <dbReference type="Proteomes" id="UP000596660"/>
    </source>
</evidence>
<dbReference type="GO" id="GO:0036374">
    <property type="term" value="F:glutathione hydrolase activity"/>
    <property type="evidence" value="ECO:0007669"/>
    <property type="project" value="InterPro"/>
</dbReference>
<dbReference type="Gramene" id="AUR62018867-RA">
    <property type="protein sequence ID" value="AUR62018867-RA:cds"/>
    <property type="gene ID" value="AUR62018867"/>
</dbReference>
<dbReference type="PANTHER" id="PTHR11686">
    <property type="entry name" value="GAMMA GLUTAMYL TRANSPEPTIDASE"/>
    <property type="match status" value="1"/>
</dbReference>
<protein>
    <submittedName>
        <fullName evidence="5">Uncharacterized protein</fullName>
    </submittedName>
</protein>
<evidence type="ECO:0000256" key="2">
    <source>
        <dbReference type="PIRSR" id="PIRSR600101-2"/>
    </source>
</evidence>
<dbReference type="EnsemblPlants" id="AUR62018867-RA">
    <property type="protein sequence ID" value="AUR62018867-RA:cds"/>
    <property type="gene ID" value="AUR62018867"/>
</dbReference>
<keyword evidence="6" id="KW-1185">Reference proteome</keyword>
<dbReference type="InterPro" id="IPR043137">
    <property type="entry name" value="GGT_ssub_C"/>
</dbReference>
<keyword evidence="4" id="KW-1133">Transmembrane helix</keyword>
<evidence type="ECO:0000256" key="1">
    <source>
        <dbReference type="PIRSR" id="PIRSR600101-1"/>
    </source>
</evidence>
<keyword evidence="4" id="KW-0812">Transmembrane</keyword>
<feature type="active site" description="Nucleophile" evidence="1">
    <location>
        <position position="277"/>
    </location>
</feature>
<dbReference type="InterPro" id="IPR029055">
    <property type="entry name" value="Ntn_hydrolases_N"/>
</dbReference>
<accession>A0A803LUH3</accession>
<dbReference type="GO" id="GO:0005886">
    <property type="term" value="C:plasma membrane"/>
    <property type="evidence" value="ECO:0007669"/>
    <property type="project" value="TreeGrafter"/>
</dbReference>
<dbReference type="InterPro" id="IPR000101">
    <property type="entry name" value="GGT_peptidase"/>
</dbReference>
<evidence type="ECO:0000256" key="4">
    <source>
        <dbReference type="SAM" id="Phobius"/>
    </source>
</evidence>